<evidence type="ECO:0000256" key="1">
    <source>
        <dbReference type="ARBA" id="ARBA00001772"/>
    </source>
</evidence>
<evidence type="ECO:0000313" key="15">
    <source>
        <dbReference type="EMBL" id="VAX09930.1"/>
    </source>
</evidence>
<dbReference type="EC" id="3.4.21.107" evidence="4"/>
<dbReference type="InterPro" id="IPR036034">
    <property type="entry name" value="PDZ_sf"/>
</dbReference>
<keyword evidence="9" id="KW-0574">Periplasm</keyword>
<evidence type="ECO:0000256" key="7">
    <source>
        <dbReference type="ARBA" id="ARBA00022729"/>
    </source>
</evidence>
<dbReference type="PRINTS" id="PR00834">
    <property type="entry name" value="PROTEASES2C"/>
</dbReference>
<dbReference type="EMBL" id="UOFX01000057">
    <property type="protein sequence ID" value="VAX09930.1"/>
    <property type="molecule type" value="Genomic_DNA"/>
</dbReference>
<dbReference type="InterPro" id="IPR001478">
    <property type="entry name" value="PDZ"/>
</dbReference>
<evidence type="ECO:0000256" key="6">
    <source>
        <dbReference type="ARBA" id="ARBA00022670"/>
    </source>
</evidence>
<evidence type="ECO:0000256" key="13">
    <source>
        <dbReference type="ARBA" id="ARBA00032850"/>
    </source>
</evidence>
<keyword evidence="6 15" id="KW-0645">Protease</keyword>
<keyword evidence="10" id="KW-0378">Hydrolase</keyword>
<dbReference type="Gene3D" id="2.30.42.10">
    <property type="match status" value="1"/>
</dbReference>
<feature type="domain" description="PDZ" evidence="14">
    <location>
        <begin position="402"/>
        <end position="453"/>
    </location>
</feature>
<evidence type="ECO:0000259" key="14">
    <source>
        <dbReference type="PROSITE" id="PS50106"/>
    </source>
</evidence>
<evidence type="ECO:0000256" key="3">
    <source>
        <dbReference type="ARBA" id="ARBA00010541"/>
    </source>
</evidence>
<dbReference type="SUPFAM" id="SSF50494">
    <property type="entry name" value="Trypsin-like serine proteases"/>
    <property type="match status" value="1"/>
</dbReference>
<comment type="similarity">
    <text evidence="3">Belongs to the peptidase S1C family.</text>
</comment>
<evidence type="ECO:0000256" key="2">
    <source>
        <dbReference type="ARBA" id="ARBA00004418"/>
    </source>
</evidence>
<dbReference type="Pfam" id="PF13365">
    <property type="entry name" value="Trypsin_2"/>
    <property type="match status" value="1"/>
</dbReference>
<keyword evidence="7" id="KW-0732">Signal</keyword>
<dbReference type="AlphaFoldDB" id="A0A3B1BHE6"/>
<dbReference type="Gene3D" id="2.30.42.60">
    <property type="match status" value="1"/>
</dbReference>
<dbReference type="GO" id="GO:0006508">
    <property type="term" value="P:proteolysis"/>
    <property type="evidence" value="ECO:0007669"/>
    <property type="project" value="UniProtKB-KW"/>
</dbReference>
<comment type="subcellular location">
    <subcellularLocation>
        <location evidence="2">Periplasm</location>
    </subcellularLocation>
</comment>
<reference evidence="15" key="1">
    <citation type="submission" date="2018-06" db="EMBL/GenBank/DDBJ databases">
        <authorList>
            <person name="Zhirakovskaya E."/>
        </authorList>
    </citation>
    <scope>NUCLEOTIDE SEQUENCE</scope>
</reference>
<dbReference type="InterPro" id="IPR009003">
    <property type="entry name" value="Peptidase_S1_PA"/>
</dbReference>
<evidence type="ECO:0000256" key="11">
    <source>
        <dbReference type="ARBA" id="ARBA00022825"/>
    </source>
</evidence>
<dbReference type="GO" id="GO:0042597">
    <property type="term" value="C:periplasmic space"/>
    <property type="evidence" value="ECO:0007669"/>
    <property type="project" value="UniProtKB-SubCell"/>
</dbReference>
<keyword evidence="8" id="KW-0677">Repeat</keyword>
<keyword evidence="12" id="KW-0346">Stress response</keyword>
<organism evidence="15">
    <name type="scientific">hydrothermal vent metagenome</name>
    <dbReference type="NCBI Taxonomy" id="652676"/>
    <lineage>
        <taxon>unclassified sequences</taxon>
        <taxon>metagenomes</taxon>
        <taxon>ecological metagenomes</taxon>
    </lineage>
</organism>
<dbReference type="GO" id="GO:0004252">
    <property type="term" value="F:serine-type endopeptidase activity"/>
    <property type="evidence" value="ECO:0007669"/>
    <property type="project" value="InterPro"/>
</dbReference>
<protein>
    <recommendedName>
        <fullName evidence="5">Probable periplasmic serine endoprotease DegP-like</fullName>
        <ecNumber evidence="4">3.4.21.107</ecNumber>
    </recommendedName>
    <alternativeName>
        <fullName evidence="13">Protease Do</fullName>
    </alternativeName>
</protein>
<dbReference type="Pfam" id="PF13180">
    <property type="entry name" value="PDZ_2"/>
    <property type="match status" value="2"/>
</dbReference>
<feature type="domain" description="PDZ" evidence="14">
    <location>
        <begin position="280"/>
        <end position="341"/>
    </location>
</feature>
<proteinExistence type="inferred from homology"/>
<keyword evidence="11" id="KW-0720">Serine protease</keyword>
<dbReference type="InterPro" id="IPR001940">
    <property type="entry name" value="Peptidase_S1C"/>
</dbReference>
<evidence type="ECO:0000256" key="9">
    <source>
        <dbReference type="ARBA" id="ARBA00022764"/>
    </source>
</evidence>
<evidence type="ECO:0000256" key="12">
    <source>
        <dbReference type="ARBA" id="ARBA00023016"/>
    </source>
</evidence>
<evidence type="ECO:0000256" key="8">
    <source>
        <dbReference type="ARBA" id="ARBA00022737"/>
    </source>
</evidence>
<comment type="catalytic activity">
    <reaction evidence="1">
        <text>Acts on substrates that are at least partially unfolded. The cleavage site P1 residue is normally between a pair of hydrophobic residues, such as Val-|-Val.</text>
        <dbReference type="EC" id="3.4.21.107"/>
    </reaction>
</comment>
<dbReference type="SMART" id="SM00228">
    <property type="entry name" value="PDZ"/>
    <property type="match status" value="2"/>
</dbReference>
<dbReference type="PROSITE" id="PS50106">
    <property type="entry name" value="PDZ"/>
    <property type="match status" value="2"/>
</dbReference>
<gene>
    <name evidence="15" type="ORF">MNBD_GAMMA26-1468</name>
</gene>
<evidence type="ECO:0000256" key="5">
    <source>
        <dbReference type="ARBA" id="ARBA00013958"/>
    </source>
</evidence>
<name>A0A3B1BHE6_9ZZZZ</name>
<dbReference type="SUPFAM" id="SSF50156">
    <property type="entry name" value="PDZ domain-like"/>
    <property type="match status" value="2"/>
</dbReference>
<dbReference type="PANTHER" id="PTHR22939">
    <property type="entry name" value="SERINE PROTEASE FAMILY S1C HTRA-RELATED"/>
    <property type="match status" value="1"/>
</dbReference>
<dbReference type="FunFam" id="2.40.10.120:FF:000007">
    <property type="entry name" value="Periplasmic serine endoprotease DegP-like"/>
    <property type="match status" value="1"/>
</dbReference>
<evidence type="ECO:0000256" key="10">
    <source>
        <dbReference type="ARBA" id="ARBA00022801"/>
    </source>
</evidence>
<accession>A0A3B1BHE6</accession>
<dbReference type="Gene3D" id="2.40.10.120">
    <property type="match status" value="1"/>
</dbReference>
<dbReference type="NCBIfam" id="TIGR02037">
    <property type="entry name" value="degP_htrA_DO"/>
    <property type="match status" value="1"/>
</dbReference>
<dbReference type="InterPro" id="IPR011782">
    <property type="entry name" value="Pept_S1C_Do"/>
</dbReference>
<evidence type="ECO:0000256" key="4">
    <source>
        <dbReference type="ARBA" id="ARBA00013035"/>
    </source>
</evidence>
<dbReference type="CDD" id="cd10839">
    <property type="entry name" value="cpPDZ1_DegP-like"/>
    <property type="match status" value="1"/>
</dbReference>
<dbReference type="PANTHER" id="PTHR22939:SF130">
    <property type="entry name" value="PERIPLASMIC SERINE ENDOPROTEASE DEGP-LIKE-RELATED"/>
    <property type="match status" value="1"/>
</dbReference>
<sequence length="490" mass="52682">MSMLFLKRYRIAVVACSLLLLCIADLQAQSLPDFTQMVEKYSPAVVNISTKQKPTKTLMERLPPQYQIPDLPKDSPLNDLFRHFFGVPPGRPHGRPPSGSPHGFEGRSLGSGFIISDDGYLMTNHHVVTGADEITVRLSDHREFKAEVVGSDERSDIALLKIDADNLPVVAVSRNRELKVGEWVLAIGSPFGFDHSVTQGIVSAKGRSLPSENYVPFIQTDVAINPGNSGGPLFNLDGEVVGINSQIFSHTGSFMGLSFAIPIDMAMNVVDQIKNKGFVTRGWLGVLIQDVTRELAESFGLSRPYGALVARVQPDSPSEKAGLQPGDVILTFNGDEVANSSALPPMVGAAPVDQPAEVGILRQGEQLTVKVVLGTLPGDVATKAGSAAASAIVRGNRIGVTVRELTKEERSHLGLEAEGGVLAEDVKLGPAREAGIRKGDVIQMINGVYLKDIADFKQQVESLPEGKSVAVLVYRRQGPIFLALKLPEDD</sequence>